<protein>
    <submittedName>
        <fullName evidence="1">Uncharacterized protein</fullName>
    </submittedName>
</protein>
<proteinExistence type="predicted"/>
<feature type="non-terminal residue" evidence="1">
    <location>
        <position position="87"/>
    </location>
</feature>
<dbReference type="Proteomes" id="UP000242015">
    <property type="component" value="Unassembled WGS sequence"/>
</dbReference>
<gene>
    <name evidence="1" type="ORF">B9Q04_15155</name>
</gene>
<dbReference type="EMBL" id="NEXF01000447">
    <property type="protein sequence ID" value="PSO06609.1"/>
    <property type="molecule type" value="Genomic_DNA"/>
</dbReference>
<evidence type="ECO:0000313" key="2">
    <source>
        <dbReference type="Proteomes" id="UP000242015"/>
    </source>
</evidence>
<dbReference type="AlphaFoldDB" id="A0A2R6C6S7"/>
<evidence type="ECO:0000313" key="1">
    <source>
        <dbReference type="EMBL" id="PSO06609.1"/>
    </source>
</evidence>
<comment type="caution">
    <text evidence="1">The sequence shown here is derived from an EMBL/GenBank/DDBJ whole genome shotgun (WGS) entry which is preliminary data.</text>
</comment>
<name>A0A2R6C6S7_9ARCH</name>
<sequence>MVEFKLRVGSGSTKSGSKWFRASVLGAYLPDGSFVKLEPKEKDWYRSSTKLYADATFEAPVGSVVKYYEASEKGVEVSYLLVTENGL</sequence>
<organism evidence="1 2">
    <name type="scientific">Candidatus Marsarchaeota G2 archaeon BE_D</name>
    <dbReference type="NCBI Taxonomy" id="1978158"/>
    <lineage>
        <taxon>Archaea</taxon>
        <taxon>Candidatus Marsarchaeota</taxon>
        <taxon>Candidatus Marsarchaeota group 2</taxon>
    </lineage>
</organism>
<reference evidence="1 2" key="1">
    <citation type="submission" date="2017-04" db="EMBL/GenBank/DDBJ databases">
        <title>Novel microbial lineages endemic to geothermal iron-oxide mats fill important gaps in the evolutionary history of Archaea.</title>
        <authorList>
            <person name="Jay Z.J."/>
            <person name="Beam J.P."/>
            <person name="Dlakic M."/>
            <person name="Rusch D.B."/>
            <person name="Kozubal M.A."/>
            <person name="Inskeep W.P."/>
        </authorList>
    </citation>
    <scope>NUCLEOTIDE SEQUENCE [LARGE SCALE GENOMIC DNA]</scope>
    <source>
        <strain evidence="1">BE_D</strain>
    </source>
</reference>
<accession>A0A2R6C6S7</accession>